<evidence type="ECO:0000259" key="1">
    <source>
        <dbReference type="Pfam" id="PF06972"/>
    </source>
</evidence>
<dbReference type="InterPro" id="IPR009060">
    <property type="entry name" value="UBA-like_sf"/>
</dbReference>
<sequence>MAFDSRMEGGMQILPPQVHKTIQLIKEIVGNHSDADIYVALREMNMDPNETVQKLLNQVLFGEWGLIGLWG</sequence>
<accession>A0A438K6L0</accession>
<dbReference type="Proteomes" id="UP000288805">
    <property type="component" value="Unassembled WGS sequence"/>
</dbReference>
<dbReference type="AlphaFoldDB" id="A0A438K6L0"/>
<evidence type="ECO:0000313" key="3">
    <source>
        <dbReference type="Proteomes" id="UP000288805"/>
    </source>
</evidence>
<reference evidence="2 3" key="1">
    <citation type="journal article" date="2018" name="PLoS Genet.">
        <title>Population sequencing reveals clonal diversity and ancestral inbreeding in the grapevine cultivar Chardonnay.</title>
        <authorList>
            <person name="Roach M.J."/>
            <person name="Johnson D.L."/>
            <person name="Bohlmann J."/>
            <person name="van Vuuren H.J."/>
            <person name="Jones S.J."/>
            <person name="Pretorius I.S."/>
            <person name="Schmidt S.A."/>
            <person name="Borneman A.R."/>
        </authorList>
    </citation>
    <scope>NUCLEOTIDE SEQUENCE [LARGE SCALE GENOMIC DNA]</scope>
    <source>
        <strain evidence="3">cv. Chardonnay</strain>
        <tissue evidence="2">Leaf</tissue>
    </source>
</reference>
<feature type="domain" description="GBF-interacting protein 1 N-terminal" evidence="1">
    <location>
        <begin position="15"/>
        <end position="61"/>
    </location>
</feature>
<gene>
    <name evidence="2" type="ORF">CK203_003233</name>
</gene>
<dbReference type="PANTHER" id="PTHR47070:SF2">
    <property type="entry name" value="OS06G0206100 PROTEIN"/>
    <property type="match status" value="1"/>
</dbReference>
<evidence type="ECO:0000313" key="2">
    <source>
        <dbReference type="EMBL" id="RVX16836.1"/>
    </source>
</evidence>
<dbReference type="PANTHER" id="PTHR47070">
    <property type="entry name" value="HYDROXYPROLINE-RICH GLYCOPROTEIN-LIKE"/>
    <property type="match status" value="1"/>
</dbReference>
<dbReference type="SUPFAM" id="SSF46934">
    <property type="entry name" value="UBA-like"/>
    <property type="match status" value="1"/>
</dbReference>
<dbReference type="EMBL" id="QGNW01000014">
    <property type="protein sequence ID" value="RVX16836.1"/>
    <property type="molecule type" value="Genomic_DNA"/>
</dbReference>
<name>A0A438K6L0_VITVI</name>
<proteinExistence type="predicted"/>
<protein>
    <recommendedName>
        <fullName evidence="1">GBF-interacting protein 1 N-terminal domain-containing protein</fullName>
    </recommendedName>
</protein>
<organism evidence="2 3">
    <name type="scientific">Vitis vinifera</name>
    <name type="common">Grape</name>
    <dbReference type="NCBI Taxonomy" id="29760"/>
    <lineage>
        <taxon>Eukaryota</taxon>
        <taxon>Viridiplantae</taxon>
        <taxon>Streptophyta</taxon>
        <taxon>Embryophyta</taxon>
        <taxon>Tracheophyta</taxon>
        <taxon>Spermatophyta</taxon>
        <taxon>Magnoliopsida</taxon>
        <taxon>eudicotyledons</taxon>
        <taxon>Gunneridae</taxon>
        <taxon>Pentapetalae</taxon>
        <taxon>rosids</taxon>
        <taxon>Vitales</taxon>
        <taxon>Vitaceae</taxon>
        <taxon>Viteae</taxon>
        <taxon>Vitis</taxon>
    </lineage>
</organism>
<dbReference type="InterPro" id="IPR009719">
    <property type="entry name" value="GIP1_N"/>
</dbReference>
<comment type="caution">
    <text evidence="2">The sequence shown here is derived from an EMBL/GenBank/DDBJ whole genome shotgun (WGS) entry which is preliminary data.</text>
</comment>
<dbReference type="Pfam" id="PF06972">
    <property type="entry name" value="GIP1_N"/>
    <property type="match status" value="1"/>
</dbReference>